<dbReference type="Gene3D" id="3.40.50.1820">
    <property type="entry name" value="alpha/beta hydrolase"/>
    <property type="match status" value="1"/>
</dbReference>
<evidence type="ECO:0000256" key="2">
    <source>
        <dbReference type="SAM" id="MobiDB-lite"/>
    </source>
</evidence>
<dbReference type="PANTHER" id="PTHR11487:SF0">
    <property type="entry name" value="S-ACYL FATTY ACID SYNTHASE THIOESTERASE, MEDIUM CHAIN"/>
    <property type="match status" value="1"/>
</dbReference>
<sequence>MRGALVNRKWVVRPRPVPDPDVRVICFPHVGAGASVYNEWAERLPAGAELCAVRYPARENRLDEPPIEKMSTLLGTLENVLAPVTQGRFVLFGHCSGSLVAFELARWLRARGRPAPELLVVSSIEAPAVRLVEQPLHLLPRRDLFARVAGFGGVPPEVLGDPDLMEMFEPVLRADYQVVEAAAYVPSRRSTSRSSSSAACTTVSSVTSPWRPGAGRPPDRSRCTCIRPAILCWTRHPNWLRHCCGTRRRRAAPDVRTIFRETTWQSFSPMRTSDGRPTPGVR</sequence>
<reference evidence="4 5" key="1">
    <citation type="submission" date="2021-01" db="EMBL/GenBank/DDBJ databases">
        <title>Draft genome sequence of Micromonospora sp. strain STR1_7.</title>
        <authorList>
            <person name="Karlyshev A."/>
            <person name="Jawad R."/>
        </authorList>
    </citation>
    <scope>NUCLEOTIDE SEQUENCE [LARGE SCALE GENOMIC DNA]</scope>
    <source>
        <strain evidence="4 5">STR1-7</strain>
    </source>
</reference>
<dbReference type="EMBL" id="JAEVHM010000022">
    <property type="protein sequence ID" value="MBM0231728.1"/>
    <property type="molecule type" value="Genomic_DNA"/>
</dbReference>
<dbReference type="Pfam" id="PF00975">
    <property type="entry name" value="Thioesterase"/>
    <property type="match status" value="1"/>
</dbReference>
<dbReference type="InterPro" id="IPR001031">
    <property type="entry name" value="Thioesterase"/>
</dbReference>
<keyword evidence="5" id="KW-1185">Reference proteome</keyword>
<organism evidence="4 5">
    <name type="scientific">Micromonospora parastrephiae</name>
    <dbReference type="NCBI Taxonomy" id="2806101"/>
    <lineage>
        <taxon>Bacteria</taxon>
        <taxon>Bacillati</taxon>
        <taxon>Actinomycetota</taxon>
        <taxon>Actinomycetes</taxon>
        <taxon>Micromonosporales</taxon>
        <taxon>Micromonosporaceae</taxon>
        <taxon>Micromonospora</taxon>
    </lineage>
</organism>
<evidence type="ECO:0000256" key="1">
    <source>
        <dbReference type="ARBA" id="ARBA00007169"/>
    </source>
</evidence>
<feature type="domain" description="Thioesterase" evidence="3">
    <location>
        <begin position="23"/>
        <end position="191"/>
    </location>
</feature>
<dbReference type="InterPro" id="IPR012223">
    <property type="entry name" value="TEII"/>
</dbReference>
<dbReference type="RefSeq" id="WP_203174189.1">
    <property type="nucleotide sequence ID" value="NZ_JAEVHM010000022.1"/>
</dbReference>
<comment type="similarity">
    <text evidence="1">Belongs to the thioesterase family.</text>
</comment>
<protein>
    <submittedName>
        <fullName evidence="4">Thioesterase</fullName>
    </submittedName>
</protein>
<dbReference type="SUPFAM" id="SSF53474">
    <property type="entry name" value="alpha/beta-Hydrolases"/>
    <property type="match status" value="1"/>
</dbReference>
<feature type="region of interest" description="Disordered" evidence="2">
    <location>
        <begin position="191"/>
        <end position="220"/>
    </location>
</feature>
<accession>A0ABS1XR38</accession>
<dbReference type="PANTHER" id="PTHR11487">
    <property type="entry name" value="THIOESTERASE"/>
    <property type="match status" value="1"/>
</dbReference>
<dbReference type="Proteomes" id="UP000601027">
    <property type="component" value="Unassembled WGS sequence"/>
</dbReference>
<proteinExistence type="inferred from homology"/>
<evidence type="ECO:0000259" key="3">
    <source>
        <dbReference type="Pfam" id="PF00975"/>
    </source>
</evidence>
<feature type="compositionally biased region" description="Low complexity" evidence="2">
    <location>
        <begin position="191"/>
        <end position="208"/>
    </location>
</feature>
<name>A0ABS1XR38_9ACTN</name>
<dbReference type="InterPro" id="IPR029058">
    <property type="entry name" value="AB_hydrolase_fold"/>
</dbReference>
<evidence type="ECO:0000313" key="5">
    <source>
        <dbReference type="Proteomes" id="UP000601027"/>
    </source>
</evidence>
<gene>
    <name evidence="4" type="ORF">JNW91_07565</name>
</gene>
<evidence type="ECO:0000313" key="4">
    <source>
        <dbReference type="EMBL" id="MBM0231728.1"/>
    </source>
</evidence>
<comment type="caution">
    <text evidence="4">The sequence shown here is derived from an EMBL/GenBank/DDBJ whole genome shotgun (WGS) entry which is preliminary data.</text>
</comment>